<dbReference type="EMBL" id="CP007268">
    <property type="protein sequence ID" value="AHK79707.1"/>
    <property type="molecule type" value="Genomic_DNA"/>
</dbReference>
<dbReference type="AlphaFoldDB" id="W8KRU4"/>
<reference evidence="2 3" key="1">
    <citation type="journal article" date="2014" name="J Genomics">
        <title>Draft Genome Sequence of the Extremely Halophilic Phototrophic Purple Sulfur Bacterium Halorhodospira halochloris.</title>
        <authorList>
            <person name="Singh K.S."/>
            <person name="Kirksey J."/>
            <person name="Hoff W.D."/>
            <person name="Deole R."/>
        </authorList>
    </citation>
    <scope>NUCLEOTIDE SEQUENCE [LARGE SCALE GENOMIC DNA]</scope>
    <source>
        <strain evidence="2 3">A</strain>
    </source>
</reference>
<protein>
    <submittedName>
        <fullName evidence="2">Diguanylate cyclase</fullName>
    </submittedName>
</protein>
<evidence type="ECO:0000256" key="1">
    <source>
        <dbReference type="SAM" id="MobiDB-lite"/>
    </source>
</evidence>
<keyword evidence="3" id="KW-1185">Reference proteome</keyword>
<feature type="region of interest" description="Disordered" evidence="1">
    <location>
        <begin position="53"/>
        <end position="111"/>
    </location>
</feature>
<proteinExistence type="predicted"/>
<evidence type="ECO:0000313" key="2">
    <source>
        <dbReference type="EMBL" id="AHK79707.1"/>
    </source>
</evidence>
<dbReference type="KEGG" id="hhc:M911_11615"/>
<reference evidence="3" key="2">
    <citation type="submission" date="2014-02" db="EMBL/GenBank/DDBJ databases">
        <title>Draft Genome Sequence of extremely halophilic bacteria Halorhodospira halochloris.</title>
        <authorList>
            <person name="Singh K.S."/>
        </authorList>
    </citation>
    <scope>NUCLEOTIDE SEQUENCE [LARGE SCALE GENOMIC DNA]</scope>
    <source>
        <strain evidence="3">A</strain>
    </source>
</reference>
<dbReference type="HOGENOM" id="CLU_1765479_0_0_6"/>
<name>W8KRU4_9GAMM</name>
<organism evidence="2 3">
    <name type="scientific">Ectothiorhodospira haloalkaliphila</name>
    <dbReference type="NCBI Taxonomy" id="421628"/>
    <lineage>
        <taxon>Bacteria</taxon>
        <taxon>Pseudomonadati</taxon>
        <taxon>Pseudomonadota</taxon>
        <taxon>Gammaproteobacteria</taxon>
        <taxon>Chromatiales</taxon>
        <taxon>Ectothiorhodospiraceae</taxon>
        <taxon>Ectothiorhodospira</taxon>
    </lineage>
</organism>
<dbReference type="Proteomes" id="UP000019442">
    <property type="component" value="Chromosome"/>
</dbReference>
<feature type="compositionally biased region" description="Polar residues" evidence="1">
    <location>
        <begin position="81"/>
        <end position="92"/>
    </location>
</feature>
<accession>W8KRU4</accession>
<evidence type="ECO:0000313" key="3">
    <source>
        <dbReference type="Proteomes" id="UP000019442"/>
    </source>
</evidence>
<sequence length="147" mass="14852">MDLESHGKILTVIRLNVAGRWGPAVCRLLWERPPAANAGGTGQKPGITAIRGQARSHGAPTKTVPLHQGHSNLRGHHPGTGIQSQKARQNASCGAARHEGPPGSGGDRSTLVGAGLPANRCVSSAWGIGAAAFAGRPAPTGGMSGPI</sequence>
<gene>
    <name evidence="2" type="ORF">M911_11615</name>
</gene>